<feature type="transmembrane region" description="Helical" evidence="7">
    <location>
        <begin position="317"/>
        <end position="337"/>
    </location>
</feature>
<evidence type="ECO:0000313" key="9">
    <source>
        <dbReference type="Proteomes" id="UP001348265"/>
    </source>
</evidence>
<feature type="transmembrane region" description="Helical" evidence="7">
    <location>
        <begin position="54"/>
        <end position="75"/>
    </location>
</feature>
<feature type="transmembrane region" description="Helical" evidence="7">
    <location>
        <begin position="349"/>
        <end position="372"/>
    </location>
</feature>
<dbReference type="Gene3D" id="1.20.1250.20">
    <property type="entry name" value="MFS general substrate transporter like domains"/>
    <property type="match status" value="1"/>
</dbReference>
<keyword evidence="3 7" id="KW-0812">Transmembrane</keyword>
<feature type="transmembrane region" description="Helical" evidence="7">
    <location>
        <begin position="23"/>
        <end position="48"/>
    </location>
</feature>
<reference evidence="8 9" key="1">
    <citation type="submission" date="2023-08" db="EMBL/GenBank/DDBJ databases">
        <authorList>
            <person name="Sharma P."/>
            <person name="Verma V."/>
            <person name="Mohan M.K."/>
            <person name="Dubey A.K."/>
        </authorList>
    </citation>
    <scope>NUCLEOTIDE SEQUENCE [LARGE SCALE GENOMIC DNA]</scope>
    <source>
        <strain evidence="8 9">ADP4</strain>
    </source>
</reference>
<name>A0ABU7WKY2_9ACTN</name>
<feature type="transmembrane region" description="Helical" evidence="7">
    <location>
        <begin position="225"/>
        <end position="244"/>
    </location>
</feature>
<feature type="transmembrane region" description="Helical" evidence="7">
    <location>
        <begin position="264"/>
        <end position="286"/>
    </location>
</feature>
<keyword evidence="5 7" id="KW-0472">Membrane</keyword>
<protein>
    <submittedName>
        <fullName evidence="8">MFS transporter</fullName>
    </submittedName>
</protein>
<feature type="transmembrane region" description="Helical" evidence="7">
    <location>
        <begin position="151"/>
        <end position="173"/>
    </location>
</feature>
<feature type="transmembrane region" description="Helical" evidence="7">
    <location>
        <begin position="179"/>
        <end position="197"/>
    </location>
</feature>
<sequence length="435" mass="46417">MATTPTTTAAPHQDLAAGQRTSLVALFLSMFISSIGTTLLLIGVSITYLHDTGLVLSAGLVYVAQYLPPVCLTSVVARLCQRTPPRALLVTVELLSLTVSVGVGLLFKVSYAAVFLLLVVRGFLDMTLKAGRGVAVKRYFPPDRLQRANTLLNAGYYLGAAVGSLAGVLIVARLTMLELALVDAATFLAAAAVYLMLRPLCALGRTTPDESGAWRRSRRVLKNDARLATTFGYLVLSVVLFQGINQTLRVWLPLQWIGMPVSGGAWSEAVGLAGVLTGLGVVAWTVSHEHRRLRLAPVFVLTLCLMTSTLLSRDAVAVFAAYFAFMAGFEVLYTKSFNDLLATARQPDVPALVSAFYGLAFAGMAVSVAVTGTVADHVGMPSVVLGVAGLGLPCALFLERRGRRERRTGGPGGEGRPERPRRFGRRSAGRVRAPE</sequence>
<keyword evidence="9" id="KW-1185">Reference proteome</keyword>
<feature type="transmembrane region" description="Helical" evidence="7">
    <location>
        <begin position="87"/>
        <end position="107"/>
    </location>
</feature>
<dbReference type="RefSeq" id="WP_331784960.1">
    <property type="nucleotide sequence ID" value="NZ_JAVFKM010000001.1"/>
</dbReference>
<evidence type="ECO:0000256" key="7">
    <source>
        <dbReference type="SAM" id="Phobius"/>
    </source>
</evidence>
<feature type="transmembrane region" description="Helical" evidence="7">
    <location>
        <begin position="293"/>
        <end position="311"/>
    </location>
</feature>
<dbReference type="InterPro" id="IPR011701">
    <property type="entry name" value="MFS"/>
</dbReference>
<evidence type="ECO:0000256" key="1">
    <source>
        <dbReference type="ARBA" id="ARBA00004651"/>
    </source>
</evidence>
<feature type="transmembrane region" description="Helical" evidence="7">
    <location>
        <begin position="378"/>
        <end position="398"/>
    </location>
</feature>
<evidence type="ECO:0000256" key="5">
    <source>
        <dbReference type="ARBA" id="ARBA00023136"/>
    </source>
</evidence>
<dbReference type="PANTHER" id="PTHR23513:SF11">
    <property type="entry name" value="STAPHYLOFERRIN A TRANSPORTER"/>
    <property type="match status" value="1"/>
</dbReference>
<evidence type="ECO:0000256" key="4">
    <source>
        <dbReference type="ARBA" id="ARBA00022989"/>
    </source>
</evidence>
<dbReference type="InterPro" id="IPR036259">
    <property type="entry name" value="MFS_trans_sf"/>
</dbReference>
<comment type="caution">
    <text evidence="8">The sequence shown here is derived from an EMBL/GenBank/DDBJ whole genome shotgun (WGS) entry which is preliminary data.</text>
</comment>
<evidence type="ECO:0000256" key="6">
    <source>
        <dbReference type="SAM" id="MobiDB-lite"/>
    </source>
</evidence>
<dbReference type="EMBL" id="JAVFKM010000001">
    <property type="protein sequence ID" value="MEF3111784.1"/>
    <property type="molecule type" value="Genomic_DNA"/>
</dbReference>
<accession>A0ABU7WKY2</accession>
<gene>
    <name evidence="8" type="ORF">RB636_00985</name>
</gene>
<evidence type="ECO:0000256" key="2">
    <source>
        <dbReference type="ARBA" id="ARBA00022475"/>
    </source>
</evidence>
<dbReference type="SUPFAM" id="SSF103473">
    <property type="entry name" value="MFS general substrate transporter"/>
    <property type="match status" value="1"/>
</dbReference>
<dbReference type="Pfam" id="PF07690">
    <property type="entry name" value="MFS_1"/>
    <property type="match status" value="1"/>
</dbReference>
<evidence type="ECO:0000256" key="3">
    <source>
        <dbReference type="ARBA" id="ARBA00022692"/>
    </source>
</evidence>
<keyword evidence="4 7" id="KW-1133">Transmembrane helix</keyword>
<comment type="subcellular location">
    <subcellularLocation>
        <location evidence="1">Cell membrane</location>
        <topology evidence="1">Multi-pass membrane protein</topology>
    </subcellularLocation>
</comment>
<evidence type="ECO:0000313" key="8">
    <source>
        <dbReference type="EMBL" id="MEF3111784.1"/>
    </source>
</evidence>
<dbReference type="Proteomes" id="UP001348265">
    <property type="component" value="Unassembled WGS sequence"/>
</dbReference>
<organism evidence="8 9">
    <name type="scientific">Streptomyces chrestomyceticus</name>
    <dbReference type="NCBI Taxonomy" id="68185"/>
    <lineage>
        <taxon>Bacteria</taxon>
        <taxon>Bacillati</taxon>
        <taxon>Actinomycetota</taxon>
        <taxon>Actinomycetes</taxon>
        <taxon>Kitasatosporales</taxon>
        <taxon>Streptomycetaceae</taxon>
        <taxon>Streptomyces</taxon>
    </lineage>
</organism>
<dbReference type="PANTHER" id="PTHR23513">
    <property type="entry name" value="INTEGRAL MEMBRANE EFFLUX PROTEIN-RELATED"/>
    <property type="match status" value="1"/>
</dbReference>
<proteinExistence type="predicted"/>
<keyword evidence="2" id="KW-1003">Cell membrane</keyword>
<feature type="region of interest" description="Disordered" evidence="6">
    <location>
        <begin position="403"/>
        <end position="435"/>
    </location>
</feature>
<feature type="transmembrane region" description="Helical" evidence="7">
    <location>
        <begin position="113"/>
        <end position="131"/>
    </location>
</feature>